<comment type="caution">
    <text evidence="1">The sequence shown here is derived from an EMBL/GenBank/DDBJ whole genome shotgun (WGS) entry which is preliminary data.</text>
</comment>
<dbReference type="EMBL" id="BPLR01003797">
    <property type="protein sequence ID" value="GIX88758.1"/>
    <property type="molecule type" value="Genomic_DNA"/>
</dbReference>
<keyword evidence="2" id="KW-1185">Reference proteome</keyword>
<gene>
    <name evidence="1" type="ORF">CEXT_475101</name>
</gene>
<evidence type="ECO:0000313" key="2">
    <source>
        <dbReference type="Proteomes" id="UP001054945"/>
    </source>
</evidence>
<accession>A0AAV4NYC7</accession>
<sequence>MEYSTSPSVEGYTFSAIQRLALYGCSSAVEAQVPQYGDRISRSLSTYGYGDFLFVDAEEPVACPLEH</sequence>
<protein>
    <submittedName>
        <fullName evidence="1">Uncharacterized protein</fullName>
    </submittedName>
</protein>
<name>A0AAV4NYC7_CAEEX</name>
<evidence type="ECO:0000313" key="1">
    <source>
        <dbReference type="EMBL" id="GIX88758.1"/>
    </source>
</evidence>
<organism evidence="1 2">
    <name type="scientific">Caerostris extrusa</name>
    <name type="common">Bark spider</name>
    <name type="synonym">Caerostris bankana</name>
    <dbReference type="NCBI Taxonomy" id="172846"/>
    <lineage>
        <taxon>Eukaryota</taxon>
        <taxon>Metazoa</taxon>
        <taxon>Ecdysozoa</taxon>
        <taxon>Arthropoda</taxon>
        <taxon>Chelicerata</taxon>
        <taxon>Arachnida</taxon>
        <taxon>Araneae</taxon>
        <taxon>Araneomorphae</taxon>
        <taxon>Entelegynae</taxon>
        <taxon>Araneoidea</taxon>
        <taxon>Araneidae</taxon>
        <taxon>Caerostris</taxon>
    </lineage>
</organism>
<proteinExistence type="predicted"/>
<reference evidence="1 2" key="1">
    <citation type="submission" date="2021-06" db="EMBL/GenBank/DDBJ databases">
        <title>Caerostris extrusa draft genome.</title>
        <authorList>
            <person name="Kono N."/>
            <person name="Arakawa K."/>
        </authorList>
    </citation>
    <scope>NUCLEOTIDE SEQUENCE [LARGE SCALE GENOMIC DNA]</scope>
</reference>
<dbReference type="Proteomes" id="UP001054945">
    <property type="component" value="Unassembled WGS sequence"/>
</dbReference>
<dbReference type="AlphaFoldDB" id="A0AAV4NYC7"/>